<dbReference type="AlphaFoldDB" id="A0A3N0XAP3"/>
<feature type="chain" id="PRO_5018108786" evidence="1">
    <location>
        <begin position="18"/>
        <end position="274"/>
    </location>
</feature>
<reference evidence="3" key="1">
    <citation type="submission" date="2018-11" db="EMBL/GenBank/DDBJ databases">
        <title>Proposal to divide the Flavobacteriaceae and reorganize its genera based on Amino Acid Identity values calculated from whole genome sequences.</title>
        <authorList>
            <person name="Nicholson A.C."/>
            <person name="Gulvik C.A."/>
            <person name="Whitney A.M."/>
            <person name="Humrighouse B.W."/>
            <person name="Bell M."/>
            <person name="Holmes B."/>
            <person name="Steigerwalt A."/>
            <person name="Villarma A."/>
            <person name="Sheth M."/>
            <person name="Batra D."/>
            <person name="Pryor J."/>
            <person name="Bernardet J.-F."/>
            <person name="Hugo C."/>
            <person name="Kampfer P."/>
            <person name="Newman J."/>
            <person name="Mcquiston J.R."/>
        </authorList>
    </citation>
    <scope>NUCLEOTIDE SEQUENCE [LARGE SCALE GENOMIC DNA]</scope>
    <source>
        <strain evidence="3">DSM 22165</strain>
    </source>
</reference>
<proteinExistence type="predicted"/>
<dbReference type="NCBIfam" id="TIGR01200">
    <property type="entry name" value="GLPGLI"/>
    <property type="match status" value="1"/>
</dbReference>
<dbReference type="EMBL" id="RJTU01000023">
    <property type="protein sequence ID" value="ROI14368.1"/>
    <property type="molecule type" value="Genomic_DNA"/>
</dbReference>
<feature type="signal peptide" evidence="1">
    <location>
        <begin position="1"/>
        <end position="17"/>
    </location>
</feature>
<reference evidence="3" key="2">
    <citation type="submission" date="2018-11" db="EMBL/GenBank/DDBJ databases">
        <title>Proposal to divide the Flavobacteriaceae and reorganize its genera based on Amino Acid Identity values calculated from whole genome sequences.</title>
        <authorList>
            <person name="Nicholson A.C."/>
            <person name="Gulvik C.A."/>
            <person name="Whitney A.M."/>
            <person name="Humrighouse B.W."/>
            <person name="Bell M."/>
            <person name="Holmes B."/>
            <person name="Steigerwalt A."/>
            <person name="Villarma A."/>
            <person name="Sheth M."/>
            <person name="Batra D."/>
            <person name="Pryor J."/>
            <person name="Bernardet J.-F."/>
            <person name="Hugo C."/>
            <person name="Kampfer P."/>
            <person name="Newman J."/>
            <person name="Mcquiston J."/>
        </authorList>
    </citation>
    <scope>NUCLEOTIDE SEQUENCE [LARGE SCALE GENOMIC DNA]</scope>
    <source>
        <strain evidence="3">DSM 22165</strain>
    </source>
</reference>
<evidence type="ECO:0000313" key="2">
    <source>
        <dbReference type="EMBL" id="ROI14368.1"/>
    </source>
</evidence>
<dbReference type="RefSeq" id="WP_123280724.1">
    <property type="nucleotide sequence ID" value="NZ_RJTU01000023.1"/>
</dbReference>
<keyword evidence="1" id="KW-0732">Signal</keyword>
<sequence length="274" mass="32962">MKKFALFFLLFILIVNAQTNRFFYELQSRKDSTQEYKKNYMVLDVNPKSIKFYDKDLLDYDSINKSKEGVAEYRTNTKTDQLIIRKPNSFKNDWYRDFKEYFVIHTNDEMKWKLYPDSKNYNGYKLQKATTNFGGRKWTAWFCKDINISEGPYKFRGLPGLIFLLNDSENNFIYKLVKNTKLKDTYDTKQFLENHYDQKPLVVTNEFYNKYLIDFYENPTRLMGENIKSGGNASLNGKPIQSIEELNKMKRTLQNVIRDRYLYIEKDKEPHFEK</sequence>
<evidence type="ECO:0000313" key="3">
    <source>
        <dbReference type="Proteomes" id="UP000267623"/>
    </source>
</evidence>
<name>A0A3N0XAP3_9FLAO</name>
<dbReference type="Proteomes" id="UP000267623">
    <property type="component" value="Unassembled WGS sequence"/>
</dbReference>
<protein>
    <submittedName>
        <fullName evidence="2">GLPGLI family protein</fullName>
    </submittedName>
</protein>
<evidence type="ECO:0000256" key="1">
    <source>
        <dbReference type="SAM" id="SignalP"/>
    </source>
</evidence>
<comment type="caution">
    <text evidence="2">The sequence shown here is derived from an EMBL/GenBank/DDBJ whole genome shotgun (WGS) entry which is preliminary data.</text>
</comment>
<accession>A0A3N0XAP3</accession>
<dbReference type="Pfam" id="PF09697">
    <property type="entry name" value="Porph_ging"/>
    <property type="match status" value="1"/>
</dbReference>
<dbReference type="InterPro" id="IPR005901">
    <property type="entry name" value="GLPGLI"/>
</dbReference>
<organism evidence="2 3">
    <name type="scientific">Epilithonimonas hominis</name>
    <dbReference type="NCBI Taxonomy" id="420404"/>
    <lineage>
        <taxon>Bacteria</taxon>
        <taxon>Pseudomonadati</taxon>
        <taxon>Bacteroidota</taxon>
        <taxon>Flavobacteriia</taxon>
        <taxon>Flavobacteriales</taxon>
        <taxon>Weeksellaceae</taxon>
        <taxon>Chryseobacterium group</taxon>
        <taxon>Epilithonimonas</taxon>
    </lineage>
</organism>
<gene>
    <name evidence="2" type="ORF">EGH73_03540</name>
</gene>